<feature type="domain" description="Caspase family p10" evidence="6">
    <location>
        <begin position="303"/>
        <end position="376"/>
    </location>
</feature>
<dbReference type="Proteomes" id="UP001497623">
    <property type="component" value="Unassembled WGS sequence"/>
</dbReference>
<feature type="non-terminal residue" evidence="8">
    <location>
        <position position="380"/>
    </location>
</feature>
<evidence type="ECO:0000256" key="2">
    <source>
        <dbReference type="ARBA" id="ARBA00022670"/>
    </source>
</evidence>
<dbReference type="InterPro" id="IPR002138">
    <property type="entry name" value="Pept_C14_p10"/>
</dbReference>
<name>A0AAV2R719_MEGNR</name>
<keyword evidence="2" id="KW-0645">Protease</keyword>
<dbReference type="AlphaFoldDB" id="A0AAV2R719"/>
<evidence type="ECO:0000313" key="8">
    <source>
        <dbReference type="EMBL" id="CAL4118114.1"/>
    </source>
</evidence>
<keyword evidence="3" id="KW-0053">Apoptosis</keyword>
<gene>
    <name evidence="8" type="ORF">MNOR_LOCUS21367</name>
</gene>
<dbReference type="PANTHER" id="PTHR47901:SF8">
    <property type="entry name" value="CASPASE-3"/>
    <property type="match status" value="1"/>
</dbReference>
<accession>A0AAV2R719</accession>
<dbReference type="Gene3D" id="3.40.50.1460">
    <property type="match status" value="1"/>
</dbReference>
<keyword evidence="9" id="KW-1185">Reference proteome</keyword>
<dbReference type="PROSITE" id="PS50208">
    <property type="entry name" value="CASPASE_P20"/>
    <property type="match status" value="1"/>
</dbReference>
<evidence type="ECO:0000256" key="5">
    <source>
        <dbReference type="RuleBase" id="RU003971"/>
    </source>
</evidence>
<evidence type="ECO:0000259" key="7">
    <source>
        <dbReference type="PROSITE" id="PS50208"/>
    </source>
</evidence>
<organism evidence="8 9">
    <name type="scientific">Meganyctiphanes norvegica</name>
    <name type="common">Northern krill</name>
    <name type="synonym">Thysanopoda norvegica</name>
    <dbReference type="NCBI Taxonomy" id="48144"/>
    <lineage>
        <taxon>Eukaryota</taxon>
        <taxon>Metazoa</taxon>
        <taxon>Ecdysozoa</taxon>
        <taxon>Arthropoda</taxon>
        <taxon>Crustacea</taxon>
        <taxon>Multicrustacea</taxon>
        <taxon>Malacostraca</taxon>
        <taxon>Eumalacostraca</taxon>
        <taxon>Eucarida</taxon>
        <taxon>Euphausiacea</taxon>
        <taxon>Euphausiidae</taxon>
        <taxon>Meganyctiphanes</taxon>
    </lineage>
</organism>
<evidence type="ECO:0000256" key="1">
    <source>
        <dbReference type="ARBA" id="ARBA00010134"/>
    </source>
</evidence>
<dbReference type="SUPFAM" id="SSF52129">
    <property type="entry name" value="Caspase-like"/>
    <property type="match status" value="1"/>
</dbReference>
<dbReference type="InterPro" id="IPR011600">
    <property type="entry name" value="Pept_C14_caspase"/>
</dbReference>
<dbReference type="PRINTS" id="PR00376">
    <property type="entry name" value="IL1BCENZYME"/>
</dbReference>
<dbReference type="InterPro" id="IPR015917">
    <property type="entry name" value="Pept_C14A"/>
</dbReference>
<reference evidence="8 9" key="1">
    <citation type="submission" date="2024-05" db="EMBL/GenBank/DDBJ databases">
        <authorList>
            <person name="Wallberg A."/>
        </authorList>
    </citation>
    <scope>NUCLEOTIDE SEQUENCE [LARGE SCALE GENOMIC DNA]</scope>
</reference>
<feature type="non-terminal residue" evidence="8">
    <location>
        <position position="1"/>
    </location>
</feature>
<evidence type="ECO:0000259" key="6">
    <source>
        <dbReference type="PROSITE" id="PS50207"/>
    </source>
</evidence>
<feature type="domain" description="Caspase family p20" evidence="7">
    <location>
        <begin position="140"/>
        <end position="253"/>
    </location>
</feature>
<dbReference type="InterPro" id="IPR002398">
    <property type="entry name" value="Pept_C14"/>
</dbReference>
<dbReference type="InterPro" id="IPR029030">
    <property type="entry name" value="Caspase-like_dom_sf"/>
</dbReference>
<evidence type="ECO:0008006" key="10">
    <source>
        <dbReference type="Google" id="ProtNLM"/>
    </source>
</evidence>
<dbReference type="PROSITE" id="PS50207">
    <property type="entry name" value="CASPASE_P10"/>
    <property type="match status" value="1"/>
</dbReference>
<dbReference type="EMBL" id="CAXKWB010017148">
    <property type="protein sequence ID" value="CAL4118114.1"/>
    <property type="molecule type" value="Genomic_DNA"/>
</dbReference>
<evidence type="ECO:0000256" key="3">
    <source>
        <dbReference type="ARBA" id="ARBA00022703"/>
    </source>
</evidence>
<dbReference type="GO" id="GO:0006508">
    <property type="term" value="P:proteolysis"/>
    <property type="evidence" value="ECO:0007669"/>
    <property type="project" value="UniProtKB-KW"/>
</dbReference>
<dbReference type="PANTHER" id="PTHR47901">
    <property type="entry name" value="CASPASE RECRUITMENT DOMAIN-CONTAINING PROTEIN 18"/>
    <property type="match status" value="1"/>
</dbReference>
<dbReference type="GO" id="GO:0004197">
    <property type="term" value="F:cysteine-type endopeptidase activity"/>
    <property type="evidence" value="ECO:0007669"/>
    <property type="project" value="InterPro"/>
</dbReference>
<dbReference type="SMART" id="SM00115">
    <property type="entry name" value="CASc"/>
    <property type="match status" value="1"/>
</dbReference>
<comment type="caution">
    <text evidence="8">The sequence shown here is derived from an EMBL/GenBank/DDBJ whole genome shotgun (WGS) entry which is preliminary data.</text>
</comment>
<dbReference type="Pfam" id="PF00656">
    <property type="entry name" value="Peptidase_C14"/>
    <property type="match status" value="1"/>
</dbReference>
<dbReference type="InterPro" id="IPR001309">
    <property type="entry name" value="Pept_C14_p20"/>
</dbReference>
<sequence length="380" mass="43358">YKRLRRKLFKRGFYLVTLDMGMFHIKGTLVDTLIQHLGETQSFLFLRGIFDFYPAWKWLIFSEILLKSNSRKGKNNILCAIAALISDRHSFKKNGRREVPGTAPGNYASSHGGRLGTVSKSEGDIAYDNSSDPRGHVYIFNYTINRPGAEYDSANIKKVFESFNYKVVSHINLTKSQTIEAINIIISNTELSNVDSLIMCILSHGKSKYEFAAVDGEIINLEKDIRCKFTNDLCPYLKDKPKIFLPNYCRTEHMICERPSVNDLSPRDQPISMPDAAFFSQVTVEENLLEVSKQPSYIEILRDAVTIHAATDGICAFRETEKGTIFIYSLCDVLQEVPPPRELMHVYRKLQERMKQNKGTTPEFEGVLSKVFYFTPDCVV</sequence>
<keyword evidence="4" id="KW-0378">Hydrolase</keyword>
<protein>
    <recommendedName>
        <fullName evidence="10">Caspase-8</fullName>
    </recommendedName>
</protein>
<comment type="similarity">
    <text evidence="1 5">Belongs to the peptidase C14A family.</text>
</comment>
<proteinExistence type="inferred from homology"/>
<evidence type="ECO:0000256" key="4">
    <source>
        <dbReference type="ARBA" id="ARBA00022801"/>
    </source>
</evidence>
<dbReference type="GO" id="GO:0006915">
    <property type="term" value="P:apoptotic process"/>
    <property type="evidence" value="ECO:0007669"/>
    <property type="project" value="UniProtKB-KW"/>
</dbReference>
<evidence type="ECO:0000313" key="9">
    <source>
        <dbReference type="Proteomes" id="UP001497623"/>
    </source>
</evidence>